<dbReference type="PANTHER" id="PTHR19136">
    <property type="entry name" value="MOLYBDENUM COFACTOR GUANYLYLTRANSFERASE"/>
    <property type="match status" value="1"/>
</dbReference>
<dbReference type="GO" id="GO:1902758">
    <property type="term" value="P:bis(molybdopterin guanine dinucleotide)molybdenum biosynthetic process"/>
    <property type="evidence" value="ECO:0007669"/>
    <property type="project" value="TreeGrafter"/>
</dbReference>
<dbReference type="AlphaFoldDB" id="A0A4Q9VZD5"/>
<evidence type="ECO:0000256" key="3">
    <source>
        <dbReference type="ARBA" id="ARBA00022723"/>
    </source>
</evidence>
<evidence type="ECO:0000256" key="7">
    <source>
        <dbReference type="ARBA" id="ARBA00023150"/>
    </source>
</evidence>
<dbReference type="GO" id="GO:0061603">
    <property type="term" value="F:molybdenum cofactor guanylyltransferase activity"/>
    <property type="evidence" value="ECO:0007669"/>
    <property type="project" value="UniProtKB-EC"/>
</dbReference>
<proteinExistence type="inferred from homology"/>
<evidence type="ECO:0000256" key="8">
    <source>
        <dbReference type="HAMAP-Rule" id="MF_00316"/>
    </source>
</evidence>
<comment type="subunit">
    <text evidence="8">Monomer.</text>
</comment>
<dbReference type="OrthoDB" id="9788394at2"/>
<comment type="cofactor">
    <cofactor evidence="8">
        <name>Mg(2+)</name>
        <dbReference type="ChEBI" id="CHEBI:18420"/>
    </cofactor>
</comment>
<keyword evidence="2 8" id="KW-0808">Transferase</keyword>
<comment type="caution">
    <text evidence="11">The sequence shown here is derived from an EMBL/GenBank/DDBJ whole genome shotgun (WGS) entry which is preliminary data.</text>
</comment>
<dbReference type="Pfam" id="PF12804">
    <property type="entry name" value="NTP_transf_3"/>
    <property type="match status" value="1"/>
</dbReference>
<feature type="binding site" evidence="8">
    <location>
        <begin position="3"/>
        <end position="5"/>
    </location>
    <ligand>
        <name>GTP</name>
        <dbReference type="ChEBI" id="CHEBI:37565"/>
    </ligand>
</feature>
<comment type="catalytic activity">
    <reaction evidence="8">
        <text>Mo-molybdopterin + GTP + H(+) = Mo-molybdopterin guanine dinucleotide + diphosphate</text>
        <dbReference type="Rhea" id="RHEA:34243"/>
        <dbReference type="ChEBI" id="CHEBI:15378"/>
        <dbReference type="ChEBI" id="CHEBI:33019"/>
        <dbReference type="ChEBI" id="CHEBI:37565"/>
        <dbReference type="ChEBI" id="CHEBI:71302"/>
        <dbReference type="ChEBI" id="CHEBI:71310"/>
        <dbReference type="EC" id="2.7.7.77"/>
    </reaction>
</comment>
<evidence type="ECO:0000259" key="10">
    <source>
        <dbReference type="Pfam" id="PF12804"/>
    </source>
</evidence>
<feature type="compositionally biased region" description="Polar residues" evidence="9">
    <location>
        <begin position="210"/>
        <end position="228"/>
    </location>
</feature>
<evidence type="ECO:0000256" key="9">
    <source>
        <dbReference type="SAM" id="MobiDB-lite"/>
    </source>
</evidence>
<evidence type="ECO:0000256" key="1">
    <source>
        <dbReference type="ARBA" id="ARBA00022490"/>
    </source>
</evidence>
<dbReference type="Gene3D" id="3.90.550.10">
    <property type="entry name" value="Spore Coat Polysaccharide Biosynthesis Protein SpsA, Chain A"/>
    <property type="match status" value="1"/>
</dbReference>
<dbReference type="PANTHER" id="PTHR19136:SF81">
    <property type="entry name" value="MOLYBDENUM COFACTOR GUANYLYLTRANSFERASE"/>
    <property type="match status" value="1"/>
</dbReference>
<keyword evidence="3 8" id="KW-0479">Metal-binding</keyword>
<feature type="binding site" evidence="8">
    <location>
        <position position="97"/>
    </location>
    <ligand>
        <name>GTP</name>
        <dbReference type="ChEBI" id="CHEBI:37565"/>
    </ligand>
</feature>
<dbReference type="InterPro" id="IPR013482">
    <property type="entry name" value="Molybde_CF_guanTrfase"/>
</dbReference>
<dbReference type="SUPFAM" id="SSF53448">
    <property type="entry name" value="Nucleotide-diphospho-sugar transferases"/>
    <property type="match status" value="1"/>
</dbReference>
<comment type="function">
    <text evidence="8">Transfers a GMP moiety from GTP to Mo-molybdopterin (Mo-MPT) cofactor (Moco or molybdenum cofactor) to form Mo-molybdopterin guanine dinucleotide (Mo-MGD) cofactor.</text>
</comment>
<dbReference type="CDD" id="cd02503">
    <property type="entry name" value="MobA"/>
    <property type="match status" value="1"/>
</dbReference>
<comment type="similarity">
    <text evidence="8">Belongs to the MobA family.</text>
</comment>
<feature type="binding site" evidence="8">
    <location>
        <position position="16"/>
    </location>
    <ligand>
        <name>GTP</name>
        <dbReference type="ChEBI" id="CHEBI:37565"/>
    </ligand>
</feature>
<keyword evidence="5 8" id="KW-0460">Magnesium</keyword>
<comment type="caution">
    <text evidence="8">Lacks conserved residue(s) required for the propagation of feature annotation.</text>
</comment>
<evidence type="ECO:0000256" key="6">
    <source>
        <dbReference type="ARBA" id="ARBA00023134"/>
    </source>
</evidence>
<dbReference type="InterPro" id="IPR029044">
    <property type="entry name" value="Nucleotide-diphossugar_trans"/>
</dbReference>
<feature type="binding site" evidence="8">
    <location>
        <position position="97"/>
    </location>
    <ligand>
        <name>Mg(2+)</name>
        <dbReference type="ChEBI" id="CHEBI:18420"/>
    </ligand>
</feature>
<keyword evidence="7 8" id="KW-0501">Molybdenum cofactor biosynthesis</keyword>
<evidence type="ECO:0000256" key="5">
    <source>
        <dbReference type="ARBA" id="ARBA00022842"/>
    </source>
</evidence>
<feature type="region of interest" description="Disordered" evidence="9">
    <location>
        <begin position="200"/>
        <end position="228"/>
    </location>
</feature>
<keyword evidence="1 8" id="KW-0963">Cytoplasm</keyword>
<keyword evidence="6 8" id="KW-0342">GTP-binding</keyword>
<dbReference type="Proteomes" id="UP000292781">
    <property type="component" value="Unassembled WGS sequence"/>
</dbReference>
<evidence type="ECO:0000256" key="2">
    <source>
        <dbReference type="ARBA" id="ARBA00022679"/>
    </source>
</evidence>
<evidence type="ECO:0000256" key="4">
    <source>
        <dbReference type="ARBA" id="ARBA00022741"/>
    </source>
</evidence>
<feature type="binding site" evidence="8">
    <location>
        <position position="62"/>
    </location>
    <ligand>
        <name>GTP</name>
        <dbReference type="ChEBI" id="CHEBI:37565"/>
    </ligand>
</feature>
<accession>A0A4Q9VZD5</accession>
<comment type="subcellular location">
    <subcellularLocation>
        <location evidence="8">Cytoplasm</location>
    </subcellularLocation>
</comment>
<dbReference type="GO" id="GO:0005525">
    <property type="term" value="F:GTP binding"/>
    <property type="evidence" value="ECO:0007669"/>
    <property type="project" value="UniProtKB-UniRule"/>
</dbReference>
<dbReference type="NCBIfam" id="TIGR02665">
    <property type="entry name" value="molyb_mobA"/>
    <property type="match status" value="1"/>
</dbReference>
<dbReference type="EC" id="2.7.7.77" evidence="8"/>
<organism evidence="11 12">
    <name type="scientific">Siculibacillus lacustris</name>
    <dbReference type="NCBI Taxonomy" id="1549641"/>
    <lineage>
        <taxon>Bacteria</taxon>
        <taxon>Pseudomonadati</taxon>
        <taxon>Pseudomonadota</taxon>
        <taxon>Alphaproteobacteria</taxon>
        <taxon>Hyphomicrobiales</taxon>
        <taxon>Ancalomicrobiaceae</taxon>
        <taxon>Siculibacillus</taxon>
    </lineage>
</organism>
<dbReference type="HAMAP" id="MF_00316">
    <property type="entry name" value="MobA"/>
    <property type="match status" value="1"/>
</dbReference>
<protein>
    <recommendedName>
        <fullName evidence="8">Molybdenum cofactor guanylyltransferase</fullName>
        <shortName evidence="8">MoCo guanylyltransferase</shortName>
        <ecNumber evidence="8">2.7.7.77</ecNumber>
    </recommendedName>
    <alternativeName>
        <fullName evidence="8">GTP:molybdopterin guanylyltransferase</fullName>
    </alternativeName>
    <alternativeName>
        <fullName evidence="8">Mo-MPT guanylyltransferase</fullName>
    </alternativeName>
    <alternativeName>
        <fullName evidence="8">Molybdopterin guanylyltransferase</fullName>
    </alternativeName>
    <alternativeName>
        <fullName evidence="8">Molybdopterin-guanine dinucleotide synthase</fullName>
        <shortName evidence="8">MGD synthase</shortName>
    </alternativeName>
</protein>
<dbReference type="InterPro" id="IPR025877">
    <property type="entry name" value="MobA-like_NTP_Trfase"/>
</dbReference>
<reference evidence="11 12" key="1">
    <citation type="submission" date="2019-02" db="EMBL/GenBank/DDBJ databases">
        <title>Siculibacillus lacustris gen. nov., sp. nov., a new rosette-forming bacterium isolated from a freshwater crater lake (Lake St. Ana, Romania).</title>
        <authorList>
            <person name="Felfoldi T."/>
            <person name="Marton Z."/>
            <person name="Szabo A."/>
            <person name="Mentes A."/>
            <person name="Boka K."/>
            <person name="Marialigeti K."/>
            <person name="Mathe I."/>
            <person name="Koncz M."/>
            <person name="Schumann P."/>
            <person name="Toth E."/>
        </authorList>
    </citation>
    <scope>NUCLEOTIDE SEQUENCE [LARGE SCALE GENOMIC DNA]</scope>
    <source>
        <strain evidence="11 12">SA-279</strain>
    </source>
</reference>
<evidence type="ECO:0000313" key="12">
    <source>
        <dbReference type="Proteomes" id="UP000292781"/>
    </source>
</evidence>
<comment type="domain">
    <text evidence="8">The N-terminal domain determines nucleotide recognition and specific binding, while the C-terminal domain determines the specific binding to the target protein.</text>
</comment>
<name>A0A4Q9VZD5_9HYPH</name>
<gene>
    <name evidence="8 11" type="primary">mobA</name>
    <name evidence="11" type="ORF">EYW49_01880</name>
</gene>
<sequence>MILAGGLARRMGGGDKALRPLAGRPLLAHVADRLAPQVRALALSANSDPARFAAFGLPVLADPVAGALGPLAGLAAGWIWAAGLAPPAALVATVAVDTPFLPEDLVARLAQALAAAPEAEVAVAASAGRVHPVAALHRIGDVAALVAGLSDGSLRRVMSWIDGRRPVIVDFPALPCDPFENLNTEADLARAEARIRAAADGGLPLGQGNGSPSEARTSGTCQSPGDGL</sequence>
<keyword evidence="11" id="KW-0548">Nucleotidyltransferase</keyword>
<dbReference type="GO" id="GO:0046872">
    <property type="term" value="F:metal ion binding"/>
    <property type="evidence" value="ECO:0007669"/>
    <property type="project" value="UniProtKB-KW"/>
</dbReference>
<feature type="domain" description="MobA-like NTP transferase" evidence="10">
    <location>
        <begin position="2"/>
        <end position="159"/>
    </location>
</feature>
<keyword evidence="12" id="KW-1185">Reference proteome</keyword>
<dbReference type="EMBL" id="SJFN01000002">
    <property type="protein sequence ID" value="TBW41059.1"/>
    <property type="molecule type" value="Genomic_DNA"/>
</dbReference>
<evidence type="ECO:0000313" key="11">
    <source>
        <dbReference type="EMBL" id="TBW41059.1"/>
    </source>
</evidence>
<dbReference type="GO" id="GO:0005737">
    <property type="term" value="C:cytoplasm"/>
    <property type="evidence" value="ECO:0007669"/>
    <property type="project" value="UniProtKB-SubCell"/>
</dbReference>
<keyword evidence="4 8" id="KW-0547">Nucleotide-binding</keyword>